<accession>A0A0C5AZ25</accession>
<organismHost>
    <name type="scientific">Potamochoerus larvatus</name>
    <name type="common">Bushpig</name>
    <dbReference type="NCBI Taxonomy" id="273792"/>
</organismHost>
<organismHost>
    <name type="scientific">Ornithodoros</name>
    <name type="common">relapsing fever ticks</name>
    <dbReference type="NCBI Taxonomy" id="6937"/>
</organismHost>
<dbReference type="Pfam" id="PF01671">
    <property type="entry name" value="ASFV_360"/>
    <property type="match status" value="1"/>
</dbReference>
<dbReference type="GO" id="GO:0042330">
    <property type="term" value="P:taxis"/>
    <property type="evidence" value="ECO:0007669"/>
    <property type="project" value="InterPro"/>
</dbReference>
<dbReference type="RefSeq" id="YP_009702877.1">
    <property type="nucleotide sequence ID" value="NC_044945.1"/>
</dbReference>
<reference evidence="1 2" key="1">
    <citation type="journal article" date="2015" name="Virus Genes">
        <title>Comparative analysis of the complete genome sequences of Kenyan African swine fever virus isolates within p72 genotypes IX and X.</title>
        <authorList>
            <person name="Bishop R.P."/>
            <person name="Fleischauer C."/>
            <person name="de Villiers E.P."/>
            <person name="Okoth E.A."/>
            <person name="Arias M."/>
            <person name="Gallardo C."/>
            <person name="Upton C."/>
        </authorList>
    </citation>
    <scope>NUCLEOTIDE SEQUENCE [LARGE SCALE GENOMIC DNA]</scope>
    <source>
        <strain evidence="1">Ken05/Tk1</strain>
    </source>
</reference>
<dbReference type="GeneID" id="41901682"/>
<gene>
    <name evidence="1" type="primary">MGF 360-16R</name>
</gene>
<proteinExistence type="predicted"/>
<dbReference type="KEGG" id="vg:41901682"/>
<dbReference type="EMBL" id="KM111294">
    <property type="protein sequence ID" value="AJL34157.1"/>
    <property type="molecule type" value="Genomic_DNA"/>
</dbReference>
<evidence type="ECO:0000313" key="2">
    <source>
        <dbReference type="Proteomes" id="UP000105860"/>
    </source>
</evidence>
<organismHost>
    <name type="scientific">Phacochoerus africanus</name>
    <name type="common">Warthog</name>
    <dbReference type="NCBI Taxonomy" id="41426"/>
</organismHost>
<sequence length="352" mass="40204">MLSLQATAKLAVAANTYSKNIHPILKVFGLWWKNNTLDGPVKICNHCNQIIVGEYPMCFNHGMSMDVALIRAVKDHNISLVQLFTEWGGNIDYGALCANTPSMQRLCESLGAKPPKGQMFMDTLIHLSDTLDDNDLIRGYEIFEENNVLNYVNLMQLKIILTLKTRIPLMEQLDQIALRQLLQRYWYAMAVQHNLKAAIHYFDNHIPNMKPFRLRCALYLNDPFKIHDACKTVNMDPNEMMNIACQQDLSFQSILYCYMLGADINKAMLMSLNHGNLSNMWFCIDLGADAFEEAGALAGKKNKRALQHILGLNIFKQELIPPCKDPDPFQIQLLLKNYTLKNVSTIFAYYCQ</sequence>
<organismHost>
    <name type="scientific">Ornithodoros moubata</name>
    <name type="common">Soft tick</name>
    <name type="synonym">Argasid tick</name>
    <dbReference type="NCBI Taxonomy" id="6938"/>
</organismHost>
<organismHost>
    <name type="scientific">Sus scrofa</name>
    <name type="common">Pig</name>
    <dbReference type="NCBI Taxonomy" id="9823"/>
</organismHost>
<organism evidence="1 2">
    <name type="scientific">African swine fever virus</name>
    <name type="common">ASFV</name>
    <dbReference type="NCBI Taxonomy" id="10497"/>
    <lineage>
        <taxon>Viruses</taxon>
        <taxon>Varidnaviria</taxon>
        <taxon>Bamfordvirae</taxon>
        <taxon>Nucleocytoviricota</taxon>
        <taxon>Pokkesviricetes</taxon>
        <taxon>Asfuvirales</taxon>
        <taxon>Asfarviridae</taxon>
        <taxon>Asfivirus</taxon>
        <taxon>Asfivirus haemorrhagiae</taxon>
    </lineage>
</organism>
<dbReference type="Proteomes" id="UP000105860">
    <property type="component" value="Segment"/>
</dbReference>
<evidence type="ECO:0000313" key="1">
    <source>
        <dbReference type="EMBL" id="AJL34157.1"/>
    </source>
</evidence>
<dbReference type="InterPro" id="IPR002595">
    <property type="entry name" value="ASFV_MGF360"/>
</dbReference>
<protein>
    <submittedName>
        <fullName evidence="1">MGF 360-16R</fullName>
    </submittedName>
</protein>
<name>A0A0C5AZ25_ASF</name>
<organismHost>
    <name type="scientific">Phacochoerus aethiopicus</name>
    <name type="common">Warthog</name>
    <dbReference type="NCBI Taxonomy" id="85517"/>
</organismHost>